<reference evidence="8" key="1">
    <citation type="journal article" date="2010" name="PLoS Negl. Trop. Dis.">
        <title>The genome sequence of Trypanosoma brucei gambiense, causative agent of chronic human african trypanosomiasis.</title>
        <authorList>
            <person name="Jackson A.P."/>
            <person name="Sanders M."/>
            <person name="Berry A."/>
            <person name="McQuillan J."/>
            <person name="Aslett M.A."/>
            <person name="Quail M.A."/>
            <person name="Chukualim B."/>
            <person name="Capewell P."/>
            <person name="MacLeod A."/>
            <person name="Melville S.E."/>
            <person name="Gibson W."/>
            <person name="Barry J.D."/>
            <person name="Berriman M."/>
            <person name="Hertz-Fowler C."/>
        </authorList>
    </citation>
    <scope>NUCLEOTIDE SEQUENCE [LARGE SCALE GENOMIC DNA]</scope>
    <source>
        <strain evidence="8">MHOM/CI/86/DAL972</strain>
    </source>
</reference>
<name>C9ZPE4_TRYB9</name>
<feature type="domain" description="RING-type" evidence="5">
    <location>
        <begin position="317"/>
        <end position="359"/>
    </location>
</feature>
<keyword evidence="3" id="KW-0862">Zinc</keyword>
<evidence type="ECO:0000256" key="3">
    <source>
        <dbReference type="ARBA" id="ARBA00022833"/>
    </source>
</evidence>
<feature type="domain" description="SWIM-type" evidence="6">
    <location>
        <begin position="49"/>
        <end position="79"/>
    </location>
</feature>
<dbReference type="Gene3D" id="3.30.40.10">
    <property type="entry name" value="Zinc/RING finger domain, C3HC4 (zinc finger)"/>
    <property type="match status" value="2"/>
</dbReference>
<dbReference type="PROSITE" id="PS50966">
    <property type="entry name" value="ZF_SWIM"/>
    <property type="match status" value="1"/>
</dbReference>
<dbReference type="InterPro" id="IPR001841">
    <property type="entry name" value="Znf_RING"/>
</dbReference>
<dbReference type="EMBL" id="FN554968">
    <property type="protein sequence ID" value="CBH11272.1"/>
    <property type="molecule type" value="Genomic_DNA"/>
</dbReference>
<feature type="domain" description="RING-type" evidence="5">
    <location>
        <begin position="134"/>
        <end position="181"/>
    </location>
</feature>
<dbReference type="Pfam" id="PF13639">
    <property type="entry name" value="zf-RING_2"/>
    <property type="match status" value="1"/>
</dbReference>
<dbReference type="PROSITE" id="PS01357">
    <property type="entry name" value="ZF_ZZ_1"/>
    <property type="match status" value="1"/>
</dbReference>
<dbReference type="OrthoDB" id="2122982at2759"/>
<dbReference type="SMART" id="SM00184">
    <property type="entry name" value="RING"/>
    <property type="match status" value="2"/>
</dbReference>
<dbReference type="InterPro" id="IPR007527">
    <property type="entry name" value="Znf_SWIM"/>
</dbReference>
<dbReference type="GO" id="GO:0061630">
    <property type="term" value="F:ubiquitin protein ligase activity"/>
    <property type="evidence" value="ECO:0007669"/>
    <property type="project" value="InterPro"/>
</dbReference>
<organism evidence="7 8">
    <name type="scientific">Trypanosoma brucei gambiense (strain MHOM/CI/86/DAL972)</name>
    <dbReference type="NCBI Taxonomy" id="679716"/>
    <lineage>
        <taxon>Eukaryota</taxon>
        <taxon>Discoba</taxon>
        <taxon>Euglenozoa</taxon>
        <taxon>Kinetoplastea</taxon>
        <taxon>Metakinetoplastina</taxon>
        <taxon>Trypanosomatida</taxon>
        <taxon>Trypanosomatidae</taxon>
        <taxon>Trypanosoma</taxon>
    </lineage>
</organism>
<dbReference type="Gene3D" id="3.30.60.90">
    <property type="match status" value="1"/>
</dbReference>
<dbReference type="FunFam" id="3.30.40.10:FF:001109">
    <property type="entry name" value="Ring finger domain containing protein"/>
    <property type="match status" value="1"/>
</dbReference>
<evidence type="ECO:0000313" key="8">
    <source>
        <dbReference type="Proteomes" id="UP000002316"/>
    </source>
</evidence>
<accession>C9ZPE4</accession>
<evidence type="ECO:0000256" key="2">
    <source>
        <dbReference type="ARBA" id="ARBA00022771"/>
    </source>
</evidence>
<evidence type="ECO:0000256" key="1">
    <source>
        <dbReference type="ARBA" id="ARBA00022723"/>
    </source>
</evidence>
<dbReference type="InterPro" id="IPR039903">
    <property type="entry name" value="Zswim2"/>
</dbReference>
<keyword evidence="1" id="KW-0479">Metal-binding</keyword>
<dbReference type="InterPro" id="IPR000433">
    <property type="entry name" value="Znf_ZZ"/>
</dbReference>
<dbReference type="SUPFAM" id="SSF57850">
    <property type="entry name" value="RING/U-box"/>
    <property type="match status" value="3"/>
</dbReference>
<evidence type="ECO:0000313" key="7">
    <source>
        <dbReference type="EMBL" id="CBH11272.1"/>
    </source>
</evidence>
<keyword evidence="2 4" id="KW-0863">Zinc-finger</keyword>
<evidence type="ECO:0008006" key="9">
    <source>
        <dbReference type="Google" id="ProtNLM"/>
    </source>
</evidence>
<sequence length="459" mass="51987">MSRSVPWRNTCPEAVTDILNQLPSCQLLLVKRVGPTSFLLSKRDGLVKYRTSIGDPHSCSCDASREQCIHVVFVLCKVFFLPRENPLVWQRSLVAAEIDEILRSENRLRNAWKNVDDTRRDVAVPRPIEEGDVCPICFEEFGNDTSLDYCGGGCGKYIHTRCFKQYKRHNLVGPLRCPCCRSLWTNTVGATSKRCSGCKKYANGSCYKCLFCQEYFLCSDCFHRRETHSHHPFSLVGTREVAERHEGNSALPMPVSSEPTVSIPEELHPLMYREIDPEDYETLLRLDDQNSKRKLTAEEFSVLHSECWSSGLLTDECNICLDTFDVTSGCVWLPCGHFFHTSCAQRWLTEHVAECPIDHIPVVVDRADVQSLTVNSSSSAAVAPHILRPSRPRARVLPRRRLNVPYSSATVGVEPPARRNAERQRGSDVSLPFLELQAVSLGVGRRRGRYNEQFFYGTV</sequence>
<dbReference type="RefSeq" id="XP_011773559.1">
    <property type="nucleotide sequence ID" value="XM_011775257.1"/>
</dbReference>
<dbReference type="VEuPathDB" id="TriTrypDB:Tbg972.5.4110"/>
<dbReference type="GO" id="GO:0008270">
    <property type="term" value="F:zinc ion binding"/>
    <property type="evidence" value="ECO:0007669"/>
    <property type="project" value="UniProtKB-KW"/>
</dbReference>
<protein>
    <recommendedName>
        <fullName evidence="9">RING-type domain-containing protein</fullName>
    </recommendedName>
</protein>
<gene>
    <name evidence="7" type="ORF">TbgDal_V4110</name>
</gene>
<dbReference type="PROSITE" id="PS50089">
    <property type="entry name" value="ZF_RING_2"/>
    <property type="match status" value="2"/>
</dbReference>
<evidence type="ECO:0000259" key="6">
    <source>
        <dbReference type="PROSITE" id="PS50966"/>
    </source>
</evidence>
<dbReference type="KEGG" id="tbg:TbgDal_V4110"/>
<dbReference type="PANTHER" id="PTHR21540:SF3">
    <property type="entry name" value="E3 UBIQUITIN-PROTEIN LIGASE ZSWIM2"/>
    <property type="match status" value="1"/>
</dbReference>
<proteinExistence type="predicted"/>
<dbReference type="GeneID" id="23861416"/>
<evidence type="ECO:0000256" key="4">
    <source>
        <dbReference type="PROSITE-ProRule" id="PRU00175"/>
    </source>
</evidence>
<dbReference type="AlphaFoldDB" id="C9ZPE4"/>
<dbReference type="InterPro" id="IPR013083">
    <property type="entry name" value="Znf_RING/FYVE/PHD"/>
</dbReference>
<dbReference type="Proteomes" id="UP000002316">
    <property type="component" value="Chromosome 5"/>
</dbReference>
<evidence type="ECO:0000259" key="5">
    <source>
        <dbReference type="PROSITE" id="PS50089"/>
    </source>
</evidence>
<dbReference type="PANTHER" id="PTHR21540">
    <property type="entry name" value="RING FINGER AND SWIM DOMAIN-CONTAINING PROTEIN 2"/>
    <property type="match status" value="1"/>
</dbReference>
<dbReference type="InterPro" id="IPR043145">
    <property type="entry name" value="Znf_ZZ_sf"/>
</dbReference>